<feature type="binding site" evidence="17">
    <location>
        <position position="169"/>
    </location>
    <ligand>
        <name>FAD</name>
        <dbReference type="ChEBI" id="CHEBI:57692"/>
    </ligand>
</feature>
<feature type="disulfide bond" description="Redox-active" evidence="18">
    <location>
        <begin position="57"/>
        <end position="62"/>
    </location>
</feature>
<dbReference type="Pfam" id="PF04137">
    <property type="entry name" value="ERO1"/>
    <property type="match status" value="1"/>
</dbReference>
<keyword evidence="10" id="KW-0249">Electron transport</keyword>
<feature type="active site" description="Nucleophile" evidence="16">
    <location>
        <position position="350"/>
    </location>
</feature>
<keyword evidence="6" id="KW-0285">Flavoprotein</keyword>
<evidence type="ECO:0000313" key="19">
    <source>
        <dbReference type="Proteomes" id="UP000887540"/>
    </source>
</evidence>
<feature type="binding site" evidence="17">
    <location>
        <position position="246"/>
    </location>
    <ligand>
        <name>FAD</name>
        <dbReference type="ChEBI" id="CHEBI:57692"/>
    </ligand>
</feature>
<keyword evidence="15" id="KW-0676">Redox-active center</keyword>
<reference evidence="20" key="1">
    <citation type="submission" date="2022-11" db="UniProtKB">
        <authorList>
            <consortium name="WormBaseParasite"/>
        </authorList>
    </citation>
    <scope>IDENTIFICATION</scope>
</reference>
<keyword evidence="7" id="KW-0732">Signal</keyword>
<evidence type="ECO:0000256" key="17">
    <source>
        <dbReference type="PIRSR" id="PIRSR017205-2"/>
    </source>
</evidence>
<dbReference type="Proteomes" id="UP000887540">
    <property type="component" value="Unplaced"/>
</dbReference>
<dbReference type="PANTHER" id="PTHR12613">
    <property type="entry name" value="ERO1-RELATED"/>
    <property type="match status" value="1"/>
</dbReference>
<evidence type="ECO:0000256" key="16">
    <source>
        <dbReference type="PIRSR" id="PIRSR017205-1"/>
    </source>
</evidence>
<dbReference type="GO" id="GO:0005789">
    <property type="term" value="C:endoplasmic reticulum membrane"/>
    <property type="evidence" value="ECO:0007669"/>
    <property type="project" value="UniProtKB-SubCell"/>
</dbReference>
<dbReference type="GO" id="GO:0015035">
    <property type="term" value="F:protein-disulfide reductase activity"/>
    <property type="evidence" value="ECO:0007669"/>
    <property type="project" value="InterPro"/>
</dbReference>
<dbReference type="GO" id="GO:0034975">
    <property type="term" value="P:protein folding in endoplasmic reticulum"/>
    <property type="evidence" value="ECO:0007669"/>
    <property type="project" value="InterPro"/>
</dbReference>
<evidence type="ECO:0000256" key="7">
    <source>
        <dbReference type="ARBA" id="ARBA00022729"/>
    </source>
</evidence>
<comment type="similarity">
    <text evidence="3">Belongs to the EROs family.</text>
</comment>
<keyword evidence="14" id="KW-0325">Glycoprotein</keyword>
<dbReference type="PIRSF" id="PIRSF017205">
    <property type="entry name" value="ERO1"/>
    <property type="match status" value="1"/>
</dbReference>
<evidence type="ECO:0000256" key="13">
    <source>
        <dbReference type="ARBA" id="ARBA00023157"/>
    </source>
</evidence>
<name>A0A914DC90_9BILA</name>
<keyword evidence="5" id="KW-0813">Transport</keyword>
<keyword evidence="11" id="KW-0560">Oxidoreductase</keyword>
<dbReference type="InterPro" id="IPR007266">
    <property type="entry name" value="Ero1"/>
</dbReference>
<keyword evidence="9 17" id="KW-0274">FAD</keyword>
<comment type="subcellular location">
    <subcellularLocation>
        <location evidence="2">Endoplasmic reticulum membrane</location>
        <topology evidence="2">Peripheral membrane protein</topology>
        <orientation evidence="2">Lumenal side</orientation>
    </subcellularLocation>
</comment>
<evidence type="ECO:0000313" key="20">
    <source>
        <dbReference type="WBParaSite" id="ACRNAN_scaffold2241.g24796.t1"/>
    </source>
</evidence>
<feature type="binding site" evidence="17">
    <location>
        <position position="158"/>
    </location>
    <ligand>
        <name>FAD</name>
        <dbReference type="ChEBI" id="CHEBI:57692"/>
    </ligand>
</feature>
<evidence type="ECO:0000256" key="8">
    <source>
        <dbReference type="ARBA" id="ARBA00022824"/>
    </source>
</evidence>
<evidence type="ECO:0000256" key="12">
    <source>
        <dbReference type="ARBA" id="ARBA00023136"/>
    </source>
</evidence>
<evidence type="ECO:0000256" key="10">
    <source>
        <dbReference type="ARBA" id="ARBA00022982"/>
    </source>
</evidence>
<sequence>MLLIFILISNCSSDSIDNFNNAKVFPLLSKLLQKDYFKFYKVNMLRPCPYWPDDHQCASKECGIQHCDDEVPLALRKKSSIIPASNEVEVETVSRSGSDCETSNQFDPLDTSLSEYDRAQLRDMDTFEDTSDRFCDVEDEDSADMHYVNLSKNPERYTGYKGNSATKIWQAIYQENCFKPDPKFDKNFLLHPTTGGLCLEKRVFYRLISGLHTAITISIASYNYKPPLAGFGEGTWYRNVEMFKGRFGPQWGQEGLERLKNLYFVYLLELRALQKIAPYLKTELFYTGSTEEDQETRAIMNSLIQIATNIPESFDENEMFKGVEADARLLREEFRLHFMNISRIMDCVGCDKCRLWGKLQTHGMGTALKILFSDLPRSINGNGKSHIPFYLTRNDLVALFQSFGRYASSIVEINEFRRIIQSSIKSEL</sequence>
<comment type="subunit">
    <text evidence="4">May function both as a monomer and a homodimer.</text>
</comment>
<feature type="binding site" evidence="17">
    <location>
        <position position="156"/>
    </location>
    <ligand>
        <name>FAD</name>
        <dbReference type="ChEBI" id="CHEBI:57692"/>
    </ligand>
</feature>
<feature type="disulfide bond" evidence="18">
    <location>
        <begin position="100"/>
        <end position="135"/>
    </location>
</feature>
<comment type="cofactor">
    <cofactor evidence="1 17">
        <name>FAD</name>
        <dbReference type="ChEBI" id="CHEBI:57692"/>
    </cofactor>
</comment>
<evidence type="ECO:0000256" key="14">
    <source>
        <dbReference type="ARBA" id="ARBA00023180"/>
    </source>
</evidence>
<evidence type="ECO:0000256" key="9">
    <source>
        <dbReference type="ARBA" id="ARBA00022827"/>
    </source>
</evidence>
<dbReference type="PANTHER" id="PTHR12613:SF0">
    <property type="entry name" value="ERO1-LIKE PROTEIN"/>
    <property type="match status" value="1"/>
</dbReference>
<evidence type="ECO:0000256" key="15">
    <source>
        <dbReference type="ARBA" id="ARBA00023284"/>
    </source>
</evidence>
<protein>
    <submittedName>
        <fullName evidence="20">Uncharacterized protein</fullName>
    </submittedName>
</protein>
<dbReference type="AlphaFoldDB" id="A0A914DC90"/>
<evidence type="ECO:0000256" key="18">
    <source>
        <dbReference type="PIRSR" id="PIRSR017205-3"/>
    </source>
</evidence>
<evidence type="ECO:0000256" key="1">
    <source>
        <dbReference type="ARBA" id="ARBA00001974"/>
    </source>
</evidence>
<evidence type="ECO:0000256" key="3">
    <source>
        <dbReference type="ARBA" id="ARBA00008277"/>
    </source>
</evidence>
<evidence type="ECO:0000256" key="5">
    <source>
        <dbReference type="ARBA" id="ARBA00022448"/>
    </source>
</evidence>
<feature type="disulfide bond" description="Redox-active" evidence="18">
    <location>
        <begin position="350"/>
        <end position="353"/>
    </location>
</feature>
<feature type="binding site" evidence="17">
    <location>
        <position position="209"/>
    </location>
    <ligand>
        <name>FAD</name>
        <dbReference type="ChEBI" id="CHEBI:57692"/>
    </ligand>
</feature>
<keyword evidence="13 18" id="KW-1015">Disulfide bond</keyword>
<evidence type="ECO:0000256" key="4">
    <source>
        <dbReference type="ARBA" id="ARBA00011802"/>
    </source>
</evidence>
<keyword evidence="8" id="KW-0256">Endoplasmic reticulum</keyword>
<proteinExistence type="inferred from homology"/>
<keyword evidence="12" id="KW-0472">Membrane</keyword>
<dbReference type="SUPFAM" id="SSF110019">
    <property type="entry name" value="ERO1-like"/>
    <property type="match status" value="1"/>
</dbReference>
<dbReference type="WBParaSite" id="ACRNAN_scaffold2241.g24796.t1">
    <property type="protein sequence ID" value="ACRNAN_scaffold2241.g24796.t1"/>
    <property type="gene ID" value="ACRNAN_scaffold2241.g24796"/>
</dbReference>
<accession>A0A914DC90</accession>
<feature type="binding site" evidence="17">
    <location>
        <position position="212"/>
    </location>
    <ligand>
        <name>FAD</name>
        <dbReference type="ChEBI" id="CHEBI:57692"/>
    </ligand>
</feature>
<dbReference type="InterPro" id="IPR037192">
    <property type="entry name" value="ERO1-like_sf"/>
</dbReference>
<dbReference type="GO" id="GO:0016972">
    <property type="term" value="F:thiol oxidase activity"/>
    <property type="evidence" value="ECO:0007669"/>
    <property type="project" value="InterPro"/>
</dbReference>
<organism evidence="19 20">
    <name type="scientific">Acrobeloides nanus</name>
    <dbReference type="NCBI Taxonomy" id="290746"/>
    <lineage>
        <taxon>Eukaryota</taxon>
        <taxon>Metazoa</taxon>
        <taxon>Ecdysozoa</taxon>
        <taxon>Nematoda</taxon>
        <taxon>Chromadorea</taxon>
        <taxon>Rhabditida</taxon>
        <taxon>Tylenchina</taxon>
        <taxon>Cephalobomorpha</taxon>
        <taxon>Cephaloboidea</taxon>
        <taxon>Cephalobidae</taxon>
        <taxon>Acrobeloides</taxon>
    </lineage>
</organism>
<feature type="active site" evidence="16">
    <location>
        <position position="353"/>
    </location>
</feature>
<dbReference type="GO" id="GO:0071949">
    <property type="term" value="F:FAD binding"/>
    <property type="evidence" value="ECO:0007669"/>
    <property type="project" value="InterPro"/>
</dbReference>
<keyword evidence="19" id="KW-1185">Reference proteome</keyword>
<evidence type="ECO:0000256" key="6">
    <source>
        <dbReference type="ARBA" id="ARBA00022630"/>
    </source>
</evidence>
<evidence type="ECO:0000256" key="2">
    <source>
        <dbReference type="ARBA" id="ARBA00004367"/>
    </source>
</evidence>
<evidence type="ECO:0000256" key="11">
    <source>
        <dbReference type="ARBA" id="ARBA00023002"/>
    </source>
</evidence>